<reference evidence="1" key="2">
    <citation type="submission" date="2013-04" db="UniProtKB">
        <authorList>
            <consortium name="EnsemblPlants"/>
        </authorList>
    </citation>
    <scope>IDENTIFICATION</scope>
</reference>
<keyword evidence="2" id="KW-1185">Reference proteome</keyword>
<dbReference type="AlphaFoldDB" id="J3N2A1"/>
<evidence type="ECO:0000313" key="2">
    <source>
        <dbReference type="Proteomes" id="UP000006038"/>
    </source>
</evidence>
<dbReference type="EnsemblPlants" id="OB10G16490.1">
    <property type="protein sequence ID" value="OB10G16490.1"/>
    <property type="gene ID" value="OB10G16490"/>
</dbReference>
<dbReference type="HOGENOM" id="CLU_2658443_0_0_1"/>
<dbReference type="Gramene" id="OB10G16490.1">
    <property type="protein sequence ID" value="OB10G16490.1"/>
    <property type="gene ID" value="OB10G16490"/>
</dbReference>
<organism evidence="1">
    <name type="scientific">Oryza brachyantha</name>
    <name type="common">malo sina</name>
    <dbReference type="NCBI Taxonomy" id="4533"/>
    <lineage>
        <taxon>Eukaryota</taxon>
        <taxon>Viridiplantae</taxon>
        <taxon>Streptophyta</taxon>
        <taxon>Embryophyta</taxon>
        <taxon>Tracheophyta</taxon>
        <taxon>Spermatophyta</taxon>
        <taxon>Magnoliopsida</taxon>
        <taxon>Liliopsida</taxon>
        <taxon>Poales</taxon>
        <taxon>Poaceae</taxon>
        <taxon>BOP clade</taxon>
        <taxon>Oryzoideae</taxon>
        <taxon>Oryzeae</taxon>
        <taxon>Oryzinae</taxon>
        <taxon>Oryza</taxon>
    </lineage>
</organism>
<sequence>MAQEANGGGATAVHVLVVPFPAQGHIYAQHIHRALRSSSPADSRTRALRPARRVLAVRCLRHRRAPLSVPSDAYAC</sequence>
<accession>J3N2A1</accession>
<proteinExistence type="predicted"/>
<name>J3N2A1_ORYBR</name>
<reference evidence="1" key="1">
    <citation type="journal article" date="2013" name="Nat. Commun.">
        <title>Whole-genome sequencing of Oryza brachyantha reveals mechanisms underlying Oryza genome evolution.</title>
        <authorList>
            <person name="Chen J."/>
            <person name="Huang Q."/>
            <person name="Gao D."/>
            <person name="Wang J."/>
            <person name="Lang Y."/>
            <person name="Liu T."/>
            <person name="Li B."/>
            <person name="Bai Z."/>
            <person name="Luis Goicoechea J."/>
            <person name="Liang C."/>
            <person name="Chen C."/>
            <person name="Zhang W."/>
            <person name="Sun S."/>
            <person name="Liao Y."/>
            <person name="Zhang X."/>
            <person name="Yang L."/>
            <person name="Song C."/>
            <person name="Wang M."/>
            <person name="Shi J."/>
            <person name="Liu G."/>
            <person name="Liu J."/>
            <person name="Zhou H."/>
            <person name="Zhou W."/>
            <person name="Yu Q."/>
            <person name="An N."/>
            <person name="Chen Y."/>
            <person name="Cai Q."/>
            <person name="Wang B."/>
            <person name="Liu B."/>
            <person name="Min J."/>
            <person name="Huang Y."/>
            <person name="Wu H."/>
            <person name="Li Z."/>
            <person name="Zhang Y."/>
            <person name="Yin Y."/>
            <person name="Song W."/>
            <person name="Jiang J."/>
            <person name="Jackson S.A."/>
            <person name="Wing R.A."/>
            <person name="Wang J."/>
            <person name="Chen M."/>
        </authorList>
    </citation>
    <scope>NUCLEOTIDE SEQUENCE [LARGE SCALE GENOMIC DNA]</scope>
    <source>
        <strain evidence="1">cv. IRGC 101232</strain>
    </source>
</reference>
<evidence type="ECO:0000313" key="1">
    <source>
        <dbReference type="EnsemblPlants" id="OB10G16490.1"/>
    </source>
</evidence>
<dbReference type="Proteomes" id="UP000006038">
    <property type="component" value="Chromosome 10"/>
</dbReference>
<protein>
    <submittedName>
        <fullName evidence="1">Uncharacterized protein</fullName>
    </submittedName>
</protein>